<evidence type="ECO:0000256" key="1">
    <source>
        <dbReference type="ARBA" id="ARBA00009013"/>
    </source>
</evidence>
<feature type="domain" description="STAS" evidence="3">
    <location>
        <begin position="5"/>
        <end position="115"/>
    </location>
</feature>
<dbReference type="InterPro" id="IPR003658">
    <property type="entry name" value="Anti-sigma_ant"/>
</dbReference>
<dbReference type="PANTHER" id="PTHR33495">
    <property type="entry name" value="ANTI-SIGMA FACTOR ANTAGONIST TM_1081-RELATED-RELATED"/>
    <property type="match status" value="1"/>
</dbReference>
<dbReference type="InterPro" id="IPR036513">
    <property type="entry name" value="STAS_dom_sf"/>
</dbReference>
<dbReference type="AlphaFoldDB" id="A0A1F7F1V2"/>
<dbReference type="PROSITE" id="PS50801">
    <property type="entry name" value="STAS"/>
    <property type="match status" value="1"/>
</dbReference>
<dbReference type="NCBIfam" id="TIGR00377">
    <property type="entry name" value="ant_ant_sig"/>
    <property type="match status" value="1"/>
</dbReference>
<organism evidence="4 5">
    <name type="scientific">Candidatus Raymondbacteria bacterium RIFOXYD12_FULL_49_13</name>
    <dbReference type="NCBI Taxonomy" id="1817890"/>
    <lineage>
        <taxon>Bacteria</taxon>
        <taxon>Raymondiibacteriota</taxon>
    </lineage>
</organism>
<dbReference type="Gene3D" id="3.30.750.24">
    <property type="entry name" value="STAS domain"/>
    <property type="match status" value="1"/>
</dbReference>
<proteinExistence type="inferred from homology"/>
<evidence type="ECO:0000259" key="3">
    <source>
        <dbReference type="PROSITE" id="PS50801"/>
    </source>
</evidence>
<name>A0A1F7F1V2_UNCRA</name>
<dbReference type="SUPFAM" id="SSF52091">
    <property type="entry name" value="SpoIIaa-like"/>
    <property type="match status" value="1"/>
</dbReference>
<accession>A0A1F7F1V2</accession>
<dbReference type="Pfam" id="PF01740">
    <property type="entry name" value="STAS"/>
    <property type="match status" value="1"/>
</dbReference>
<dbReference type="Proteomes" id="UP000179243">
    <property type="component" value="Unassembled WGS sequence"/>
</dbReference>
<evidence type="ECO:0000313" key="5">
    <source>
        <dbReference type="Proteomes" id="UP000179243"/>
    </source>
</evidence>
<reference evidence="4 5" key="1">
    <citation type="journal article" date="2016" name="Nat. Commun.">
        <title>Thousands of microbial genomes shed light on interconnected biogeochemical processes in an aquifer system.</title>
        <authorList>
            <person name="Anantharaman K."/>
            <person name="Brown C.T."/>
            <person name="Hug L.A."/>
            <person name="Sharon I."/>
            <person name="Castelle C.J."/>
            <person name="Probst A.J."/>
            <person name="Thomas B.C."/>
            <person name="Singh A."/>
            <person name="Wilkins M.J."/>
            <person name="Karaoz U."/>
            <person name="Brodie E.L."/>
            <person name="Williams K.H."/>
            <person name="Hubbard S.S."/>
            <person name="Banfield J.F."/>
        </authorList>
    </citation>
    <scope>NUCLEOTIDE SEQUENCE [LARGE SCALE GENOMIC DNA]</scope>
</reference>
<sequence length="118" mass="12956">MKERIHIEVDNRGSFLLISVTGELSERTAVHFKKTSFSEIKEHGCSHMVIDFSKTDYIDSSGIGLLSALAVKLGELGGKLGVLSPSEAVRDVLAISFDRSNIREYKSLDEAAEDLDNV</sequence>
<gene>
    <name evidence="4" type="ORF">A2519_21725</name>
</gene>
<dbReference type="CDD" id="cd07043">
    <property type="entry name" value="STAS_anti-anti-sigma_factors"/>
    <property type="match status" value="1"/>
</dbReference>
<comment type="similarity">
    <text evidence="1 2">Belongs to the anti-sigma-factor antagonist family.</text>
</comment>
<protein>
    <recommendedName>
        <fullName evidence="2">Anti-sigma factor antagonist</fullName>
    </recommendedName>
</protein>
<evidence type="ECO:0000313" key="4">
    <source>
        <dbReference type="EMBL" id="OGK00543.1"/>
    </source>
</evidence>
<dbReference type="EMBL" id="MFYX01000145">
    <property type="protein sequence ID" value="OGK00543.1"/>
    <property type="molecule type" value="Genomic_DNA"/>
</dbReference>
<evidence type="ECO:0000256" key="2">
    <source>
        <dbReference type="RuleBase" id="RU003749"/>
    </source>
</evidence>
<comment type="caution">
    <text evidence="4">The sequence shown here is derived from an EMBL/GenBank/DDBJ whole genome shotgun (WGS) entry which is preliminary data.</text>
</comment>
<dbReference type="GO" id="GO:0043856">
    <property type="term" value="F:anti-sigma factor antagonist activity"/>
    <property type="evidence" value="ECO:0007669"/>
    <property type="project" value="InterPro"/>
</dbReference>
<dbReference type="InterPro" id="IPR002645">
    <property type="entry name" value="STAS_dom"/>
</dbReference>